<evidence type="ECO:0000313" key="2">
    <source>
        <dbReference type="Proteomes" id="UP000830583"/>
    </source>
</evidence>
<proteinExistence type="predicted"/>
<organism evidence="1 2">
    <name type="scientific">Flavobacterium azooxidireducens</name>
    <dbReference type="NCBI Taxonomy" id="1871076"/>
    <lineage>
        <taxon>Bacteria</taxon>
        <taxon>Pseudomonadati</taxon>
        <taxon>Bacteroidota</taxon>
        <taxon>Flavobacteriia</taxon>
        <taxon>Flavobacteriales</taxon>
        <taxon>Flavobacteriaceae</taxon>
        <taxon>Flavobacterium</taxon>
    </lineage>
</organism>
<dbReference type="EMBL" id="CP096205">
    <property type="protein sequence ID" value="UPQ79334.1"/>
    <property type="molecule type" value="Genomic_DNA"/>
</dbReference>
<protein>
    <submittedName>
        <fullName evidence="1">Uncharacterized protein</fullName>
    </submittedName>
</protein>
<reference evidence="1" key="1">
    <citation type="submission" date="2022-04" db="EMBL/GenBank/DDBJ databases">
        <title>Consumption of N2O by Flavobacterium azooxidireducens sp. nov. isolated from Decomposing Leaf Litter of Phragmites australis (Cav.).</title>
        <authorList>
            <person name="Behrendt U."/>
            <person name="Spanner T."/>
            <person name="Augustin J."/>
            <person name="Horn M.A."/>
            <person name="Kolb S."/>
            <person name="Ulrich A."/>
        </authorList>
    </citation>
    <scope>NUCLEOTIDE SEQUENCE</scope>
    <source>
        <strain evidence="1">IGB 4-14</strain>
    </source>
</reference>
<keyword evidence="2" id="KW-1185">Reference proteome</keyword>
<gene>
    <name evidence="1" type="ORF">M0M57_00500</name>
</gene>
<accession>A0ABY4KFJ2</accession>
<evidence type="ECO:0000313" key="1">
    <source>
        <dbReference type="EMBL" id="UPQ79334.1"/>
    </source>
</evidence>
<dbReference type="Proteomes" id="UP000830583">
    <property type="component" value="Chromosome"/>
</dbReference>
<name>A0ABY4KFJ2_9FLAO</name>
<dbReference type="RefSeq" id="WP_248434386.1">
    <property type="nucleotide sequence ID" value="NZ_CP096205.1"/>
</dbReference>
<sequence length="270" mass="31660">MTTKFNFNIDECTKKNEVEEFKKAYFPFEFKNYSTVSLLKHFKQGIEVDSILFEAKEYEGEIAYKIFKYKLNDSYISFLVKDESEYFYLIKAEIKQDLFKPKNGCEIGIKTKPFHKLVKSELTNCNPFYLSEGDLETLYQFNFIKGRLQSININISPDYDKFENNIEGKINHNKTDDNILSQYVRFTKELYIKAQNISGLSDKEIDSIMYEQNGLSITVFGEDINHSPDSVLKFFTITEEGCGAYCNDDQTTWIHYKTNKDRIVVRRVGI</sequence>